<evidence type="ECO:0000313" key="2">
    <source>
        <dbReference type="EMBL" id="KZT33085.1"/>
    </source>
</evidence>
<dbReference type="AlphaFoldDB" id="A0A165YC33"/>
<gene>
    <name evidence="2" type="ORF">SISSUDRAFT_1132759</name>
</gene>
<dbReference type="SUPFAM" id="SSF81383">
    <property type="entry name" value="F-box domain"/>
    <property type="match status" value="1"/>
</dbReference>
<dbReference type="Pfam" id="PF12937">
    <property type="entry name" value="F-box-like"/>
    <property type="match status" value="1"/>
</dbReference>
<evidence type="ECO:0000259" key="1">
    <source>
        <dbReference type="Pfam" id="PF12937"/>
    </source>
</evidence>
<dbReference type="OrthoDB" id="2269034at2759"/>
<dbReference type="InterPro" id="IPR001810">
    <property type="entry name" value="F-box_dom"/>
</dbReference>
<protein>
    <recommendedName>
        <fullName evidence="1">F-box domain-containing protein</fullName>
    </recommendedName>
</protein>
<evidence type="ECO:0000313" key="3">
    <source>
        <dbReference type="Proteomes" id="UP000076798"/>
    </source>
</evidence>
<feature type="domain" description="F-box" evidence="1">
    <location>
        <begin position="89"/>
        <end position="143"/>
    </location>
</feature>
<reference evidence="2 3" key="1">
    <citation type="journal article" date="2016" name="Mol. Biol. Evol.">
        <title>Comparative Genomics of Early-Diverging Mushroom-Forming Fungi Provides Insights into the Origins of Lignocellulose Decay Capabilities.</title>
        <authorList>
            <person name="Nagy L.G."/>
            <person name="Riley R."/>
            <person name="Tritt A."/>
            <person name="Adam C."/>
            <person name="Daum C."/>
            <person name="Floudas D."/>
            <person name="Sun H."/>
            <person name="Yadav J.S."/>
            <person name="Pangilinan J."/>
            <person name="Larsson K.H."/>
            <person name="Matsuura K."/>
            <person name="Barry K."/>
            <person name="Labutti K."/>
            <person name="Kuo R."/>
            <person name="Ohm R.A."/>
            <person name="Bhattacharya S.S."/>
            <person name="Shirouzu T."/>
            <person name="Yoshinaga Y."/>
            <person name="Martin F.M."/>
            <person name="Grigoriev I.V."/>
            <person name="Hibbett D.S."/>
        </authorList>
    </citation>
    <scope>NUCLEOTIDE SEQUENCE [LARGE SCALE GENOMIC DNA]</scope>
    <source>
        <strain evidence="2 3">HHB10207 ss-3</strain>
    </source>
</reference>
<dbReference type="InterPro" id="IPR036047">
    <property type="entry name" value="F-box-like_dom_sf"/>
</dbReference>
<proteinExistence type="predicted"/>
<organism evidence="2 3">
    <name type="scientific">Sistotremastrum suecicum HHB10207 ss-3</name>
    <dbReference type="NCBI Taxonomy" id="1314776"/>
    <lineage>
        <taxon>Eukaryota</taxon>
        <taxon>Fungi</taxon>
        <taxon>Dikarya</taxon>
        <taxon>Basidiomycota</taxon>
        <taxon>Agaricomycotina</taxon>
        <taxon>Agaricomycetes</taxon>
        <taxon>Sistotremastrales</taxon>
        <taxon>Sistotremastraceae</taxon>
        <taxon>Sistotremastrum</taxon>
    </lineage>
</organism>
<keyword evidence="3" id="KW-1185">Reference proteome</keyword>
<name>A0A165YC33_9AGAM</name>
<dbReference type="Gene3D" id="1.20.1280.50">
    <property type="match status" value="1"/>
</dbReference>
<dbReference type="EMBL" id="KV428268">
    <property type="protein sequence ID" value="KZT33085.1"/>
    <property type="molecule type" value="Genomic_DNA"/>
</dbReference>
<accession>A0A165YC33</accession>
<sequence>MSSNTRPEPRTGPVKIPANMHKMSKLEAIYREFETKVAHVMHQRPDDSKNSKAVVSATSFEHMLFQAEQRISRSIHSMRRQYNRRAPVNRLPNELILEILQYCMASSNSHLSYDLRIPAAFSTCKRWRDIAISATCLWTKISLPMHPNLSPLLLERSGNRPVDVYLSNSARWKECSLKTSLVEPFDKLVPRISSLSISWDDDIKWNTQTLNQFLAPYSTDADGCPEFSSLRFLKIWDFSDDEEEEAWLSTPMLEKLILHGNINSKPTVNMYHLVNLQVYWCIMSSADILGLLHECVKLKTCHIENETPECRPASRRSWRCILNDLETLTLHSLCVSDMHTLLDSLDIPSSTTIATTADEDFHLPPEIEPVSFVDLIGPRIGEFEALTISHGCPGIVYDFTSDSRGFRSFEDNTSSPRSIRSLPALASYPNILTYLELDVQTLPSSQDLAQALASWSGLTRLCITTQEEEFEKLVLVLQGDSPLLLPRLECFDCSETKFKRSSLLTFLEFRRDRGISIKELVMTKGFSSPDAEGFALLVEKLNEVDPSPATNTLFPFR</sequence>
<dbReference type="Proteomes" id="UP000076798">
    <property type="component" value="Unassembled WGS sequence"/>
</dbReference>